<evidence type="ECO:0000313" key="12">
    <source>
        <dbReference type="Proteomes" id="UP000041254"/>
    </source>
</evidence>
<dbReference type="InterPro" id="IPR040343">
    <property type="entry name" value="Cet1/Ctl1"/>
</dbReference>
<dbReference type="GO" id="GO:0006397">
    <property type="term" value="P:mRNA processing"/>
    <property type="evidence" value="ECO:0007669"/>
    <property type="project" value="UniProtKB-KW"/>
</dbReference>
<comment type="cofactor">
    <cofactor evidence="1">
        <name>Mg(2+)</name>
        <dbReference type="ChEBI" id="CHEBI:18420"/>
    </cofactor>
</comment>
<gene>
    <name evidence="11" type="ORF">Vbra_2813</name>
</gene>
<comment type="similarity">
    <text evidence="3">Belongs to the fungal TPase family.</text>
</comment>
<dbReference type="InterPro" id="IPR033469">
    <property type="entry name" value="CYTH-like_dom_sf"/>
</dbReference>
<feature type="domain" description="mRNA triphosphatase Cet1-like" evidence="10">
    <location>
        <begin position="21"/>
        <end position="269"/>
    </location>
</feature>
<keyword evidence="5" id="KW-0378">Hydrolase</keyword>
<evidence type="ECO:0000256" key="3">
    <source>
        <dbReference type="ARBA" id="ARBA00006345"/>
    </source>
</evidence>
<dbReference type="Pfam" id="PF02940">
    <property type="entry name" value="mRNA_triPase"/>
    <property type="match status" value="1"/>
</dbReference>
<evidence type="ECO:0000256" key="6">
    <source>
        <dbReference type="ARBA" id="ARBA00023242"/>
    </source>
</evidence>
<dbReference type="EMBL" id="CDMY01000275">
    <property type="protein sequence ID" value="CEL99079.1"/>
    <property type="molecule type" value="Genomic_DNA"/>
</dbReference>
<dbReference type="OMA" id="NSCTINR"/>
<evidence type="ECO:0000313" key="11">
    <source>
        <dbReference type="EMBL" id="CEL99079.1"/>
    </source>
</evidence>
<name>A0A0G4EPD1_VITBC</name>
<feature type="region of interest" description="Disordered" evidence="9">
    <location>
        <begin position="379"/>
        <end position="409"/>
    </location>
</feature>
<evidence type="ECO:0000259" key="10">
    <source>
        <dbReference type="Pfam" id="PF02940"/>
    </source>
</evidence>
<dbReference type="Gene3D" id="3.20.100.10">
    <property type="entry name" value="mRNA triphosphatase Cet1-like"/>
    <property type="match status" value="1"/>
</dbReference>
<dbReference type="VEuPathDB" id="CryptoDB:Vbra_2813"/>
<protein>
    <recommendedName>
        <fullName evidence="7">mRNA 5'-phosphatase</fullName>
        <ecNumber evidence="7">3.6.1.74</ecNumber>
    </recommendedName>
</protein>
<dbReference type="GO" id="GO:0004651">
    <property type="term" value="F:polynucleotide 5'-phosphatase activity"/>
    <property type="evidence" value="ECO:0007669"/>
    <property type="project" value="InterPro"/>
</dbReference>
<evidence type="ECO:0000256" key="7">
    <source>
        <dbReference type="ARBA" id="ARBA00035028"/>
    </source>
</evidence>
<evidence type="ECO:0000256" key="8">
    <source>
        <dbReference type="ARBA" id="ARBA00047740"/>
    </source>
</evidence>
<dbReference type="SUPFAM" id="SSF55154">
    <property type="entry name" value="CYTH-like phosphatases"/>
    <property type="match status" value="1"/>
</dbReference>
<feature type="region of interest" description="Disordered" evidence="9">
    <location>
        <begin position="111"/>
        <end position="134"/>
    </location>
</feature>
<reference evidence="11 12" key="1">
    <citation type="submission" date="2014-11" db="EMBL/GenBank/DDBJ databases">
        <authorList>
            <person name="Zhu J."/>
            <person name="Qi W."/>
            <person name="Song R."/>
        </authorList>
    </citation>
    <scope>NUCLEOTIDE SEQUENCE [LARGE SCALE GENOMIC DNA]</scope>
</reference>
<keyword evidence="4" id="KW-0507">mRNA processing</keyword>
<dbReference type="InterPro" id="IPR004206">
    <property type="entry name" value="mRNA_triPase_Cet1"/>
</dbReference>
<accession>A0A0G4EPD1</accession>
<dbReference type="PANTHER" id="PTHR28118">
    <property type="entry name" value="POLYNUCLEOTIDE 5'-TRIPHOSPHATASE-RELATED"/>
    <property type="match status" value="1"/>
</dbReference>
<dbReference type="GO" id="GO:0140818">
    <property type="term" value="F:mRNA 5'-triphosphate monophosphatase activity"/>
    <property type="evidence" value="ECO:0007669"/>
    <property type="project" value="UniProtKB-EC"/>
</dbReference>
<evidence type="ECO:0000256" key="5">
    <source>
        <dbReference type="ARBA" id="ARBA00022801"/>
    </source>
</evidence>
<keyword evidence="6" id="KW-0539">Nucleus</keyword>
<dbReference type="PANTHER" id="PTHR28118:SF1">
    <property type="entry name" value="POLYNUCLEOTIDE 5'-TRIPHOSPHATASE CTL1-RELATED"/>
    <property type="match status" value="1"/>
</dbReference>
<dbReference type="PhylomeDB" id="A0A0G4EPD1"/>
<keyword evidence="12" id="KW-1185">Reference proteome</keyword>
<proteinExistence type="inferred from homology"/>
<sequence length="409" mass="46302">MSRAGQPSENLDGSPAVPFDQHVRLLADYIEEYLDDETLNEGDQPAGFEVEGRLGVIRDNYDERLKLPIESEVLLKPPDDDEFSYRFDPGVSEKQFQDIMARLKDMLDLSAAKTDSSAPTPSQPTPPKRGRHRVVSAKQEITDDEYHRSPRHPNEAVRVTYPHPKPANAKPKEFTRKQNLVTLNFWTGRDESDAPGTDEEPRHLIDFRIAINLEHREIVCPSPATLTFARTRNRQSYILQDWRIDSTVVQSGKPRADMQGRTYELEVELNEDSLREQVTRKKQGKEHRLYHVLQEFFGVLRDWSSFLNLHSAPISVADTALAMPHAQEGAQDGVKIADLRDCAPPQKNVEMYLATIGPVMPLIGDYLFTAVAPALMEADRDKEKETQMQTDGAESDKGDQAMNGQQQGR</sequence>
<dbReference type="CDD" id="cd07470">
    <property type="entry name" value="CYTH-like_mRNA_RTPase"/>
    <property type="match status" value="1"/>
</dbReference>
<evidence type="ECO:0000256" key="1">
    <source>
        <dbReference type="ARBA" id="ARBA00001946"/>
    </source>
</evidence>
<evidence type="ECO:0000256" key="4">
    <source>
        <dbReference type="ARBA" id="ARBA00022664"/>
    </source>
</evidence>
<dbReference type="InParanoid" id="A0A0G4EPD1"/>
<organism evidence="11 12">
    <name type="scientific">Vitrella brassicaformis (strain CCMP3155)</name>
    <dbReference type="NCBI Taxonomy" id="1169540"/>
    <lineage>
        <taxon>Eukaryota</taxon>
        <taxon>Sar</taxon>
        <taxon>Alveolata</taxon>
        <taxon>Colpodellida</taxon>
        <taxon>Vitrellaceae</taxon>
        <taxon>Vitrella</taxon>
    </lineage>
</organism>
<dbReference type="OrthoDB" id="272147at2759"/>
<comment type="catalytic activity">
    <reaction evidence="8">
        <text>a 5'-end triphospho-ribonucleoside in mRNA + H2O = a 5'-end diphospho-ribonucleoside in mRNA + phosphate + H(+)</text>
        <dbReference type="Rhea" id="RHEA:67004"/>
        <dbReference type="Rhea" id="RHEA-COMP:17164"/>
        <dbReference type="Rhea" id="RHEA-COMP:17165"/>
        <dbReference type="ChEBI" id="CHEBI:15377"/>
        <dbReference type="ChEBI" id="CHEBI:15378"/>
        <dbReference type="ChEBI" id="CHEBI:43474"/>
        <dbReference type="ChEBI" id="CHEBI:167616"/>
        <dbReference type="ChEBI" id="CHEBI:167618"/>
        <dbReference type="EC" id="3.6.1.74"/>
    </reaction>
    <physiologicalReaction direction="left-to-right" evidence="8">
        <dbReference type="Rhea" id="RHEA:67005"/>
    </physiologicalReaction>
</comment>
<evidence type="ECO:0000256" key="9">
    <source>
        <dbReference type="SAM" id="MobiDB-lite"/>
    </source>
</evidence>
<dbReference type="InterPro" id="IPR037009">
    <property type="entry name" value="mRNA_triPase_Cet1_sf"/>
</dbReference>
<evidence type="ECO:0000256" key="2">
    <source>
        <dbReference type="ARBA" id="ARBA00004123"/>
    </source>
</evidence>
<dbReference type="EC" id="3.6.1.74" evidence="7"/>
<dbReference type="AlphaFoldDB" id="A0A0G4EPD1"/>
<dbReference type="GO" id="GO:0005634">
    <property type="term" value="C:nucleus"/>
    <property type="evidence" value="ECO:0007669"/>
    <property type="project" value="UniProtKB-SubCell"/>
</dbReference>
<comment type="subcellular location">
    <subcellularLocation>
        <location evidence="2">Nucleus</location>
    </subcellularLocation>
</comment>
<dbReference type="Proteomes" id="UP000041254">
    <property type="component" value="Unassembled WGS sequence"/>
</dbReference>